<evidence type="ECO:0000313" key="17">
    <source>
        <dbReference type="Proteomes" id="UP000247792"/>
    </source>
</evidence>
<evidence type="ECO:0000313" key="16">
    <source>
        <dbReference type="EMBL" id="PXX46802.1"/>
    </source>
</evidence>
<dbReference type="InterPro" id="IPR040097">
    <property type="entry name" value="FAAL/FAAC"/>
</dbReference>
<dbReference type="InterPro" id="IPR042099">
    <property type="entry name" value="ANL_N_sf"/>
</dbReference>
<evidence type="ECO:0000256" key="3">
    <source>
        <dbReference type="ARBA" id="ARBA00022450"/>
    </source>
</evidence>
<comment type="caution">
    <text evidence="16">The sequence shown here is derived from an EMBL/GenBank/DDBJ whole genome shotgun (WGS) entry which is preliminary data.</text>
</comment>
<dbReference type="InterPro" id="IPR018201">
    <property type="entry name" value="Ketoacyl_synth_AS"/>
</dbReference>
<dbReference type="GO" id="GO:0004315">
    <property type="term" value="F:3-oxoacyl-[acyl-carrier-protein] synthase activity"/>
    <property type="evidence" value="ECO:0007669"/>
    <property type="project" value="InterPro"/>
</dbReference>
<dbReference type="Pfam" id="PF02801">
    <property type="entry name" value="Ketoacyl-synt_C"/>
    <property type="match status" value="1"/>
</dbReference>
<comment type="similarity">
    <text evidence="11">In the C-terminal section; belongs to the NRP synthetase family.</text>
</comment>
<dbReference type="GO" id="GO:0071766">
    <property type="term" value="P:Actinobacterium-type cell wall biogenesis"/>
    <property type="evidence" value="ECO:0007669"/>
    <property type="project" value="UniProtKB-ARBA"/>
</dbReference>
<dbReference type="CDD" id="cd02440">
    <property type="entry name" value="AdoMet_MTases"/>
    <property type="match status" value="1"/>
</dbReference>
<dbReference type="FunFam" id="3.40.50.12780:FF:000012">
    <property type="entry name" value="Non-ribosomal peptide synthetase"/>
    <property type="match status" value="1"/>
</dbReference>
<dbReference type="GO" id="GO:0004312">
    <property type="term" value="F:fatty acid synthase activity"/>
    <property type="evidence" value="ECO:0007669"/>
    <property type="project" value="TreeGrafter"/>
</dbReference>
<keyword evidence="4" id="KW-0597">Phosphoprotein</keyword>
<keyword evidence="5" id="KW-0436">Ligase</keyword>
<dbReference type="InterPro" id="IPR036736">
    <property type="entry name" value="ACP-like_sf"/>
</dbReference>
<dbReference type="InterPro" id="IPR006162">
    <property type="entry name" value="Ppantetheine_attach_site"/>
</dbReference>
<dbReference type="InterPro" id="IPR013217">
    <property type="entry name" value="Methyltransf_12"/>
</dbReference>
<keyword evidence="13" id="KW-0472">Membrane</keyword>
<keyword evidence="6" id="KW-0808">Transferase</keyword>
<dbReference type="SUPFAM" id="SSF55048">
    <property type="entry name" value="Probable ACP-binding domain of malonyl-CoA ACP transacylase"/>
    <property type="match status" value="1"/>
</dbReference>
<feature type="region of interest" description="Disordered" evidence="12">
    <location>
        <begin position="4236"/>
        <end position="4271"/>
    </location>
</feature>
<evidence type="ECO:0000256" key="12">
    <source>
        <dbReference type="SAM" id="MobiDB-lite"/>
    </source>
</evidence>
<sequence>MLMRKAYKRTGKQGQFPPCQLILRETMTNTPAISLSQHPTLVDWIEHHAQHQPDAEALCFIGQRTGSTDTSADVRLTYAALSRRVRNCAASLQACTNPGDSALILFPSGIDYVVALLACFYAGVTGVPVNLPGAARVKRVLPKLGDITRDCSPALIISNQQVTDASGSDLQAFANEHGLRLLQLEEMQEENSQTWQRPVINGAALAFLQYTSGSTGQPKGVINRHGPLLHNLEFLGRLTAVNTRQASDTVIASWLPLFHDLGLIMGILLPLAYGGRAVYMAPMAFAADPLRWLELATRERATALPCPSFALRLCTDEAKTAALRLKDINLASVTCLMPAAEPVLPAQIESFYTTFAANGLRRTAIKPAYGLAEATLLVTAHVDDHDPYFIDVDKAKLERGYAVVNPAHNENTNTGMRRYTSNGNDFGGQDVRIVDPDTHAALAEDQVGEIWINGPAVAGGYWNKPELNRDIFSACIASININEEDCKPYLRTGDMGFMHEGHLFVTGRLKDMLLFRGQCHYPNDIEVTSGRSHAAAVPESGAAFSITLRDEQTEHLVIVQEVLKQTGGSYQHIVDTIRASVAEEHQLSSHAIVLIRKGTLPRTTSGKVRRATVRQAYLDGSLPVLHQHVLDAQQITEAPADTALLDTLRPLSLAQRHQHLRNWLANEAATILGTVTARAIHPEASLFNYGLDSMSAARMVASAAKSLGMSLPDNVIFDHPSLTELAVHLQTVLVTQARLPLAADNSSSVSATPDRDTGKAVPASTDKEAIAVIGMAFRLPGQDGQDANSDETFWDMLEQGGCAIRPAPSERFRTREDIPGFGAYLNHVDQFDAAFFGMSPREAMNTDPQQRLLLEVAWHALEDAGQRPAALRGSDTGVFVGIGTGDYGHLPFISGEPSHFDAYWGTGTSFAAACGRLSFSFGWEGPSMAVDTACSASHSALHLAVQSLRARESGLSLAAGVKLQLLPEVDLVLHKAGMLALDGRCKTLDARADGYVRGEGCVVLVLKRLSDALADGDVIRAVIRDTMVRQDGAGSSLSAPNGAAQQRLLSLALKKAGLTPTDIDYIELHGTGTRLGDPIEYQSVADVFRGRDLDDPLWLGSVKTNIGHLEAAAGAAGLVKTILAIEHGKLPPAVELQEVNPLIDLDIIPARVPAQTINWPMRQALRRAGVTSYGFAGTIAHVLLEQAPVMASGKTSEKITAPQLFLLSARSAESLRMLASSHAENLAGCDNLPALARGMARQREHHNLRAAVLASSFEELASGLQQLIAPGYTATEAIRNPRIGFLFTGQGSQYSGMARELYAQQRDFRQALDAVDAALAADLGMSVITLMHDDAQNERLQQTAFAQPALFALGYALAKMWQAFGVQPIIVLGHSIGEFAAMVIAGSLTLEQAARLIVKRGALMQALPAGGAMLAARSTPEQALAVLAELQADHGDEIAIAAFNGPQDVVFSGSVAAIEAVQALLTAQQLYARPLQVSHAFHSPLLDPMLAAWESECARYVMQAPRIAVCSSLTGELLTQAPDASYWKNHARQPVRFDQALQNAASACDILLEIGPNAILSAVAQRNQAAQDWPHAVNCLASLRRGGSDLVAIGDACAALYVAGQDFHWDHVFAGSLPSPRILPRYPFERQSYWLDYDDDAPRLPLQLQPQPERAAAKPVDLYIMQWESFTLAENGTHASRYFLLGGDLTHTATLAAGLAATGASTYSLTAGEWPLTATQLEDSDVVIYLDGWHAQVECAALADQQGWQLTEFVKVLQHLQKKPRILLPTNAGQAIAGTSGNPLQASLWGAARALALEYPGPRWLMADSDAGLLPFASALPALLPLFGNEEAVALRNGLWLHPRLEPVSAQAHEVAEPPALKRDGIYLVAGAYGALGRHATDWLASRGARHLVLLARRSAPSGWQARMDLLKAQGIQITHIDADVADADDMARVFANITSMEQDSGLSLAGVFHCAGTSRFNDLATITNEDYQTVSRAKIQGAWLLHEHTRSRELDYFVCFTSISGIWGSRLQIPYGAANAYQDALARMRRHQGLPALAIAWGPWGGGAGMSEVDEDLLQLLRAAGIRRLAPARYLATLDKLLSGEYITDNGTCVAVDVDWQQFVPLYALYNPANTFERCLSASQANTIAVSATADTPSALHDLDEQARQAAVHAFVIAELARTLRVTPAQLTPDIQLLKLGMDSILVMDFSRRCEAGLGVKCELKAIFERNTPQGLTDYLLEQLGKQLPDSQPQKEAEQIIADPANANTPFPLTELQHAYWIGRHSHYGLGGVACHAYLEADAPKGLDLDLLERCWNMLVARHGALRLVIAEDGQQRVLPKVPDYVLRVADLTDADQTTADAHCTAWRETMSHQVMDAAQWPLFDLRASRLPGGAVRLHIGIDMLINDATSGQIIWEELAALYQAKADMQLAGLLPFQISFRDYVLAKYVHSKQRHTERESAKAFWLERIPVLPPAPQLPLRAEALRQTSPTFSRRQQQLAAPLWQSLRDQAAQAGCTPASLLITVFAEVLAAWSAEPQFTLNLTIFDRLPWHADVPRLLGDFTAVTLLPLDCSEALPFGQRAAAVNGTVLEHLQHRAFSAVDVMREWNRGRERQDAIAMPVVFTSQLGMNDPTKGAAPDSALGNVVYGISQTPQVWLDHQACELDGALIYNWDAVDALFQPGTLDAMFNAYHGLLEKLATQPQSWQEALPVLLPPSQQAIRAQVNASAAPMSDFCLDQLFFEQAQSSPQAIAMIAHEQQWSYAELADWSLRLTNALLQYGAKRSDRVAVVMRKGPEQIAACLGILAASCVYVPVDADVPAARLQAILDGSHIKLVLTQADCLPIVQEMCAGREVTVLDASQAATQTWPASLQQVERAVPDHAYVIYTSGSTGIPKGVLIDHRGAVNTVLDINRRFDIGHTDRVLGLSSLYFDLSVYDLFGIFAAGAALVLPAASGTRDPAHWLDLLLRHRVTVWNSVPALLELLLDEAEAAGASLAGLRQVFLSGDWIALGLPARLRTQAPQARLVAMGGATEASIWSNWFIVPEVLPTQWRSIPYGYPLANQHYRVLDTRLRDCPDHVSGDLYIGGTGLAIAYENDAAKTAASFITHPVHGERLYRTGDLARYWCDGTLEFLGRRDFQVKIAGNRIELGEIESALLSHPGVREAVADAVGPARGNKRLAAWVVPNAADTSLYDAFSGNPVLNNDRWVAVEQAGSQTFAQTYSTQQTERLEQFWSLMDHIGLCMMRDTLLAAGATSGDHGQILQMLAPAPDLVVLAQRWLNTLDLNAQYDSESAWNNLTPTALDFGLSRAVLQRLRSGATQRLEVLRGQVSALEVFYGADDTLAPEQMTRMNPLSSLCTSALAAAIRSLTQHLGRPLRILEIGARSGAATRDLLAQLSDCAIDYTLTDPARSLVEQAEQAFAIQDSNPLHSIHCRVFEHERAAATQGVPEYEFDLLIAFNALHRSRNIPALLHRLRSLLNAGGMLIAPEITRNSDFQLATVALLEGGYTQFEDRRKLNGNALLAADAWLDELVQAGFVASAESGIGSNAGMHLLAARQKDTVLRFAPRRLVEHLTTLLPAYMVPQTILELDALPLSATGKVMRQQLPRPEMGGSRRISRQAGNDAMPPANDLVRIWQELLGVADLHGDDDFFDLGGDSLIAVRLIERVRHGMNAHVALSDLFDASSLSAFAERVAKASPYEDSLPPLLPDVAARYAPFPLTDVQQAYWIGRDESFELGGVSTHLYAEIEVENLALADLERGWQQVVTRHDMLRAVINADGMQQVVQDLPAYHLASHDLRAASASEVSEWLEITRLELSHEVFDTARWPLFTVRAAQMTDSRVRLFVSLDNLVCDGRSMRTLLAEWSQFARNPALQLPPLTASFRDYVMLTQQIELLPSYQRSLAYWHDKLSTLAPAPALPLTQYAPEDVSPPHFTRREASLTAQDTLALQAQAAAHGVTVNAVLLAAYGEVLANWSAIPRFTLNLTLFNRPPVHQEIDALVGDFTSLVLLGFDAGITASFAERAFSMQRQIWADLEHMQVSAVRVLREAARRNRRLNQVAMPIVFTSGLGVASDGAAELDWLGEFVYGISQTPQVWIDQQVVERDGAMVFNWDSVDALFPEGLLDEMFQAYHGLLLNLAQDSDAWQSRVAMPVNRWPASTFKSVGDVSTATLPNTSPVIDDKLLRMVSNRLAALLGHDELAPQTNFFELGATSLDLIRLRQQLQADTGLVLSITEVFQHTSIAALAAHLRSRDQSLESEDISSDEAGQARKRQRLDNDRRRKRGQQSKA</sequence>
<keyword evidence="8" id="KW-0276">Fatty acid metabolism</keyword>
<dbReference type="Gene3D" id="3.40.50.12780">
    <property type="entry name" value="N-terminal domain of ligase-like"/>
    <property type="match status" value="2"/>
</dbReference>
<dbReference type="Pfam" id="PF00550">
    <property type="entry name" value="PP-binding"/>
    <property type="match status" value="4"/>
</dbReference>
<feature type="domain" description="Carrier" evidence="14">
    <location>
        <begin position="658"/>
        <end position="733"/>
    </location>
</feature>
<dbReference type="InterPro" id="IPR001227">
    <property type="entry name" value="Ac_transferase_dom_sf"/>
</dbReference>
<dbReference type="SMART" id="SM00825">
    <property type="entry name" value="PKS_KS"/>
    <property type="match status" value="1"/>
</dbReference>
<dbReference type="SUPFAM" id="SSF47336">
    <property type="entry name" value="ACP-like"/>
    <property type="match status" value="4"/>
</dbReference>
<accession>A0A318JHV7</accession>
<dbReference type="InterPro" id="IPR014031">
    <property type="entry name" value="Ketoacyl_synth_C"/>
</dbReference>
<dbReference type="InterPro" id="IPR023213">
    <property type="entry name" value="CAT-like_dom_sf"/>
</dbReference>
<dbReference type="Gene3D" id="3.30.300.30">
    <property type="match status" value="2"/>
</dbReference>
<dbReference type="SMART" id="SM00827">
    <property type="entry name" value="PKS_AT"/>
    <property type="match status" value="1"/>
</dbReference>
<dbReference type="SUPFAM" id="SSF56801">
    <property type="entry name" value="Acetyl-CoA synthetase-like"/>
    <property type="match status" value="2"/>
</dbReference>
<dbReference type="InterPro" id="IPR000873">
    <property type="entry name" value="AMP-dep_synth/lig_dom"/>
</dbReference>
<feature type="domain" description="Carrier" evidence="14">
    <location>
        <begin position="2151"/>
        <end position="2225"/>
    </location>
</feature>
<dbReference type="SUPFAM" id="SSF53335">
    <property type="entry name" value="S-adenosyl-L-methionine-dependent methyltransferases"/>
    <property type="match status" value="1"/>
</dbReference>
<comment type="similarity">
    <text evidence="2">Belongs to the ATP-dependent AMP-binding enzyme family.</text>
</comment>
<dbReference type="PANTHER" id="PTHR43775:SF37">
    <property type="entry name" value="SI:DKEY-61P9.11"/>
    <property type="match status" value="1"/>
</dbReference>
<dbReference type="InterPro" id="IPR036291">
    <property type="entry name" value="NAD(P)-bd_dom_sf"/>
</dbReference>
<dbReference type="PROSITE" id="PS50075">
    <property type="entry name" value="CARRIER"/>
    <property type="match status" value="4"/>
</dbReference>
<evidence type="ECO:0000256" key="1">
    <source>
        <dbReference type="ARBA" id="ARBA00001957"/>
    </source>
</evidence>
<organism evidence="16 17">
    <name type="scientific">Undibacterium pigrum</name>
    <dbReference type="NCBI Taxonomy" id="401470"/>
    <lineage>
        <taxon>Bacteria</taxon>
        <taxon>Pseudomonadati</taxon>
        <taxon>Pseudomonadota</taxon>
        <taxon>Betaproteobacteria</taxon>
        <taxon>Burkholderiales</taxon>
        <taxon>Oxalobacteraceae</taxon>
        <taxon>Undibacterium</taxon>
    </lineage>
</organism>
<dbReference type="InterPro" id="IPR009081">
    <property type="entry name" value="PP-bd_ACP"/>
</dbReference>
<dbReference type="GO" id="GO:0016874">
    <property type="term" value="F:ligase activity"/>
    <property type="evidence" value="ECO:0007669"/>
    <property type="project" value="UniProtKB-KW"/>
</dbReference>
<dbReference type="SMART" id="SM00823">
    <property type="entry name" value="PKS_PP"/>
    <property type="match status" value="4"/>
</dbReference>
<protein>
    <submittedName>
        <fullName evidence="16">Amino acid adenylation domain-containing protein</fullName>
    </submittedName>
</protein>
<dbReference type="SUPFAM" id="SSF51735">
    <property type="entry name" value="NAD(P)-binding Rossmann-fold domains"/>
    <property type="match status" value="2"/>
</dbReference>
<proteinExistence type="inferred from homology"/>
<dbReference type="InterPro" id="IPR001242">
    <property type="entry name" value="Condensation_dom"/>
</dbReference>
<dbReference type="SMART" id="SM00822">
    <property type="entry name" value="PKS_KR"/>
    <property type="match status" value="1"/>
</dbReference>
<dbReference type="InterPro" id="IPR020845">
    <property type="entry name" value="AMP-binding_CS"/>
</dbReference>
<reference evidence="16 17" key="1">
    <citation type="submission" date="2018-05" db="EMBL/GenBank/DDBJ databases">
        <title>Genomic Encyclopedia of Type Strains, Phase IV (KMG-IV): sequencing the most valuable type-strain genomes for metagenomic binning, comparative biology and taxonomic classification.</title>
        <authorList>
            <person name="Goeker M."/>
        </authorList>
    </citation>
    <scope>NUCLEOTIDE SEQUENCE [LARGE SCALE GENOMIC DNA]</scope>
    <source>
        <strain evidence="16 17">DSM 19792</strain>
    </source>
</reference>
<feature type="domain" description="Carrier" evidence="14">
    <location>
        <begin position="3605"/>
        <end position="3680"/>
    </location>
</feature>
<dbReference type="InterPro" id="IPR050091">
    <property type="entry name" value="PKS_NRPS_Biosynth_Enz"/>
</dbReference>
<dbReference type="InterPro" id="IPR014030">
    <property type="entry name" value="Ketoacyl_synth_N"/>
</dbReference>
<evidence type="ECO:0000259" key="15">
    <source>
        <dbReference type="PROSITE" id="PS52004"/>
    </source>
</evidence>
<dbReference type="InterPro" id="IPR014043">
    <property type="entry name" value="Acyl_transferase_dom"/>
</dbReference>
<keyword evidence="17" id="KW-1185">Reference proteome</keyword>
<keyword evidence="13" id="KW-0812">Transmembrane</keyword>
<comment type="cofactor">
    <cofactor evidence="1">
        <name>pantetheine 4'-phosphate</name>
        <dbReference type="ChEBI" id="CHEBI:47942"/>
    </cofactor>
</comment>
<dbReference type="Pfam" id="PF00698">
    <property type="entry name" value="Acyl_transf_1"/>
    <property type="match status" value="1"/>
</dbReference>
<dbReference type="PROSITE" id="PS00455">
    <property type="entry name" value="AMP_BINDING"/>
    <property type="match status" value="2"/>
</dbReference>
<dbReference type="PANTHER" id="PTHR43775">
    <property type="entry name" value="FATTY ACID SYNTHASE"/>
    <property type="match status" value="1"/>
</dbReference>
<keyword evidence="13" id="KW-1133">Transmembrane helix</keyword>
<evidence type="ECO:0000256" key="6">
    <source>
        <dbReference type="ARBA" id="ARBA00022679"/>
    </source>
</evidence>
<dbReference type="InterPro" id="IPR020841">
    <property type="entry name" value="PKS_Beta-ketoAc_synthase_dom"/>
</dbReference>
<dbReference type="Pfam" id="PF00668">
    <property type="entry name" value="Condensation"/>
    <property type="match status" value="2"/>
</dbReference>
<dbReference type="NCBIfam" id="TIGR01733">
    <property type="entry name" value="AA-adenyl-dom"/>
    <property type="match status" value="1"/>
</dbReference>
<dbReference type="Gene3D" id="3.30.559.10">
    <property type="entry name" value="Chloramphenicol acetyltransferase-like domain"/>
    <property type="match status" value="2"/>
</dbReference>
<dbReference type="Gene3D" id="3.30.559.30">
    <property type="entry name" value="Nonribosomal peptide synthetase, condensation domain"/>
    <property type="match status" value="2"/>
</dbReference>
<dbReference type="PROSITE" id="PS00012">
    <property type="entry name" value="PHOSPHOPANTETHEINE"/>
    <property type="match status" value="1"/>
</dbReference>
<name>A0A318JHV7_9BURK</name>
<feature type="transmembrane region" description="Helical" evidence="13">
    <location>
        <begin position="254"/>
        <end position="273"/>
    </location>
</feature>
<feature type="compositionally biased region" description="Basic residues" evidence="12">
    <location>
        <begin position="4262"/>
        <end position="4271"/>
    </location>
</feature>
<dbReference type="GO" id="GO:0006633">
    <property type="term" value="P:fatty acid biosynthetic process"/>
    <property type="evidence" value="ECO:0007669"/>
    <property type="project" value="InterPro"/>
</dbReference>
<dbReference type="InterPro" id="IPR013968">
    <property type="entry name" value="PKS_KR"/>
</dbReference>
<dbReference type="Gene3D" id="1.10.1200.10">
    <property type="entry name" value="ACP-like"/>
    <property type="match status" value="4"/>
</dbReference>
<dbReference type="CDD" id="cd00833">
    <property type="entry name" value="PKS"/>
    <property type="match status" value="1"/>
</dbReference>
<evidence type="ECO:0000256" key="4">
    <source>
        <dbReference type="ARBA" id="ARBA00022553"/>
    </source>
</evidence>
<dbReference type="InterPro" id="IPR032821">
    <property type="entry name" value="PKS_assoc"/>
</dbReference>
<dbReference type="Pfam" id="PF16197">
    <property type="entry name" value="KAsynt_C_assoc"/>
    <property type="match status" value="1"/>
</dbReference>
<dbReference type="CDD" id="cd19535">
    <property type="entry name" value="Cyc_NRPS"/>
    <property type="match status" value="2"/>
</dbReference>
<dbReference type="Proteomes" id="UP000247792">
    <property type="component" value="Unassembled WGS sequence"/>
</dbReference>
<dbReference type="PROSITE" id="PS00606">
    <property type="entry name" value="KS3_1"/>
    <property type="match status" value="1"/>
</dbReference>
<evidence type="ECO:0000256" key="10">
    <source>
        <dbReference type="ARBA" id="ARBA00023268"/>
    </source>
</evidence>
<dbReference type="GO" id="GO:0009403">
    <property type="term" value="P:toxin biosynthetic process"/>
    <property type="evidence" value="ECO:0007669"/>
    <property type="project" value="UniProtKB-ARBA"/>
</dbReference>
<dbReference type="InterPro" id="IPR010071">
    <property type="entry name" value="AA_adenyl_dom"/>
</dbReference>
<dbReference type="InterPro" id="IPR020806">
    <property type="entry name" value="PKS_PP-bd"/>
</dbReference>
<dbReference type="InterPro" id="IPR025110">
    <property type="entry name" value="AMP-bd_C"/>
</dbReference>
<dbReference type="Gene3D" id="3.30.70.3290">
    <property type="match status" value="1"/>
</dbReference>
<dbReference type="Pfam" id="PF08242">
    <property type="entry name" value="Methyltransf_12"/>
    <property type="match status" value="1"/>
</dbReference>
<evidence type="ECO:0000256" key="11">
    <source>
        <dbReference type="ARBA" id="ARBA00029443"/>
    </source>
</evidence>
<dbReference type="FunFam" id="3.40.50.12780:FF:000013">
    <property type="entry name" value="Long-chain-fatty-acid--AMP ligase FadD32"/>
    <property type="match status" value="1"/>
</dbReference>
<dbReference type="Pfam" id="PF00501">
    <property type="entry name" value="AMP-binding"/>
    <property type="match status" value="2"/>
</dbReference>
<dbReference type="PROSITE" id="PS52004">
    <property type="entry name" value="KS3_2"/>
    <property type="match status" value="1"/>
</dbReference>
<dbReference type="Pfam" id="PF08659">
    <property type="entry name" value="KR"/>
    <property type="match status" value="1"/>
</dbReference>
<dbReference type="Gene3D" id="3.40.50.150">
    <property type="entry name" value="Vaccinia Virus protein VP39"/>
    <property type="match status" value="1"/>
</dbReference>
<dbReference type="CDD" id="cd05931">
    <property type="entry name" value="FAAL"/>
    <property type="match status" value="1"/>
</dbReference>
<dbReference type="Gene3D" id="3.40.50.720">
    <property type="entry name" value="NAD(P)-binding Rossmann-like Domain"/>
    <property type="match status" value="1"/>
</dbReference>
<dbReference type="InterPro" id="IPR057737">
    <property type="entry name" value="Condensation_MtbB-like"/>
</dbReference>
<evidence type="ECO:0000256" key="5">
    <source>
        <dbReference type="ARBA" id="ARBA00022598"/>
    </source>
</evidence>
<dbReference type="InterPro" id="IPR016039">
    <property type="entry name" value="Thiolase-like"/>
</dbReference>
<gene>
    <name evidence="16" type="ORF">DFR42_101378</name>
</gene>
<keyword evidence="3" id="KW-0596">Phosphopantetheine</keyword>
<keyword evidence="9" id="KW-0443">Lipid metabolism</keyword>
<evidence type="ECO:0000256" key="8">
    <source>
        <dbReference type="ARBA" id="ARBA00022832"/>
    </source>
</evidence>
<dbReference type="Gene3D" id="3.40.366.10">
    <property type="entry name" value="Malonyl-Coenzyme A Acyl Carrier Protein, domain 2"/>
    <property type="match status" value="1"/>
</dbReference>
<dbReference type="SUPFAM" id="SSF52777">
    <property type="entry name" value="CoA-dependent acyltransferases"/>
    <property type="match status" value="4"/>
</dbReference>
<evidence type="ECO:0000256" key="9">
    <source>
        <dbReference type="ARBA" id="ARBA00023098"/>
    </source>
</evidence>
<dbReference type="EMBL" id="QJKB01000001">
    <property type="protein sequence ID" value="PXX46802.1"/>
    <property type="molecule type" value="Genomic_DNA"/>
</dbReference>
<evidence type="ECO:0000256" key="13">
    <source>
        <dbReference type="SAM" id="Phobius"/>
    </source>
</evidence>
<dbReference type="InterPro" id="IPR045851">
    <property type="entry name" value="AMP-bd_C_sf"/>
</dbReference>
<feature type="domain" description="Carrier" evidence="14">
    <location>
        <begin position="4159"/>
        <end position="4235"/>
    </location>
</feature>
<dbReference type="Pfam" id="PF00109">
    <property type="entry name" value="ketoacyl-synt"/>
    <property type="match status" value="1"/>
</dbReference>
<keyword evidence="10" id="KW-0511">Multifunctional enzyme</keyword>
<keyword evidence="7" id="KW-0677">Repeat</keyword>
<dbReference type="InterPro" id="IPR016035">
    <property type="entry name" value="Acyl_Trfase/lysoPLipase"/>
</dbReference>
<dbReference type="FunFam" id="3.30.559.10:FF:000023">
    <property type="entry name" value="Non-ribosomal peptide synthetase"/>
    <property type="match status" value="2"/>
</dbReference>
<feature type="domain" description="Ketosynthase family 3 (KS3)" evidence="15">
    <location>
        <begin position="767"/>
        <end position="1186"/>
    </location>
</feature>
<dbReference type="SUPFAM" id="SSF53901">
    <property type="entry name" value="Thiolase-like"/>
    <property type="match status" value="1"/>
</dbReference>
<evidence type="ECO:0000256" key="2">
    <source>
        <dbReference type="ARBA" id="ARBA00006432"/>
    </source>
</evidence>
<dbReference type="GO" id="GO:0031177">
    <property type="term" value="F:phosphopantetheine binding"/>
    <property type="evidence" value="ECO:0007669"/>
    <property type="project" value="InterPro"/>
</dbReference>
<dbReference type="InterPro" id="IPR029063">
    <property type="entry name" value="SAM-dependent_MTases_sf"/>
</dbReference>
<dbReference type="Pfam" id="PF23024">
    <property type="entry name" value="AMP-dom_DIP2-like"/>
    <property type="match status" value="1"/>
</dbReference>
<dbReference type="Gene3D" id="3.40.47.10">
    <property type="match status" value="1"/>
</dbReference>
<dbReference type="CDD" id="cd05274">
    <property type="entry name" value="KR_FAS_SDR_x"/>
    <property type="match status" value="1"/>
</dbReference>
<dbReference type="InterPro" id="IPR016036">
    <property type="entry name" value="Malonyl_transacylase_ACP-bd"/>
</dbReference>
<dbReference type="InterPro" id="IPR057326">
    <property type="entry name" value="KR_dom"/>
</dbReference>
<evidence type="ECO:0000259" key="14">
    <source>
        <dbReference type="PROSITE" id="PS50075"/>
    </source>
</evidence>
<dbReference type="FunFam" id="3.30.559.30:FF:000006">
    <property type="entry name" value="Yersiniabactin polyketide/non-ribosomal peptide synthetase"/>
    <property type="match status" value="2"/>
</dbReference>
<evidence type="ECO:0000256" key="7">
    <source>
        <dbReference type="ARBA" id="ARBA00022737"/>
    </source>
</evidence>
<dbReference type="SUPFAM" id="SSF52151">
    <property type="entry name" value="FabD/lysophospholipase-like"/>
    <property type="match status" value="1"/>
</dbReference>